<feature type="compositionally biased region" description="Basic and acidic residues" evidence="2">
    <location>
        <begin position="202"/>
        <end position="231"/>
    </location>
</feature>
<dbReference type="OrthoDB" id="68076at2759"/>
<feature type="region of interest" description="Disordered" evidence="2">
    <location>
        <begin position="1058"/>
        <end position="1140"/>
    </location>
</feature>
<dbReference type="AlphaFoldDB" id="A0A8W8LBP6"/>
<dbReference type="Pfam" id="PF14075">
    <property type="entry name" value="UBN_AB"/>
    <property type="match status" value="1"/>
</dbReference>
<feature type="region of interest" description="Disordered" evidence="2">
    <location>
        <begin position="453"/>
        <end position="492"/>
    </location>
</feature>
<reference evidence="5" key="1">
    <citation type="submission" date="2022-08" db="UniProtKB">
        <authorList>
            <consortium name="EnsemblMetazoa"/>
        </authorList>
    </citation>
    <scope>IDENTIFICATION</scope>
    <source>
        <strain evidence="5">05x7-T-G4-1.051#20</strain>
    </source>
</reference>
<feature type="compositionally biased region" description="Basic and acidic residues" evidence="2">
    <location>
        <begin position="735"/>
        <end position="754"/>
    </location>
</feature>
<feature type="domain" description="Ubinuclein middle" evidence="4">
    <location>
        <begin position="332"/>
        <end position="555"/>
    </location>
</feature>
<sequence>MAEPKRLSFTTVTQAKETKPKKKDSKTVRLQLTLKPSTDTTCPEFFYTDLVKNELGETKTPNGDVPNPDDPFGDDEDHEKLAALAKSFEEKYAPKPGKKGKSRAGRITDLVDLGDGYDQEDPFIDNSEAYDEVVPLCLTTKLGGFYINSGKLDFKDISDDSGDEFIFLKKKKKKRVIASDSESENEEHRKKKKRKLKMGDVTMEKKRNLLNGEAEKSFKKPKMPTEKDKQQQKKKKISPPVADVIKQQSNTSLSQTNGNTHDLDLISPSSNDDSSQDAQTYDERIDAVIDSVIAMADSDKNIESMIDNPLGFKDDSNSKEGKVMDEASAPKLPQNMPRDLEETILKLKKAAKTSQDGKCKFFTKEVNSMLLDVETGSRLWGSCGQRSSIYSHLAAFLPCSKDTLLKRAKKLQQSLQDDQLKEPIQKLREAINGMMPALQARHDQEYQAFLQKQKEEKGSKDEQGPKEGVNDTEDSDEEKTNEGSKRGAPKGPRRKFIWTESVRSLLCDIVRIKMKNFDLMKTKTQSADEFLKQFLDKDIKPLWPKGWMQTRNLIKESRSVHSQWTTVQKVKKQTNLIINKTTPGGMNSTQNSQSSSSVPKFVPGSSPVRPPAEDIVSKDKVVTPRQPVKSDPLAVHNYAGKQPSKPSVSQQSGSGSKLGEVKVSEALGLSLLASSAASQKYIDKSWGHEVNDIIRASLTSRMTDNKKKEDPPSASAKSFIEQFQTFASSMIQKQLTEEAAKPQEISPKKKDLTLETKSYTQQQLLNRLQSVAAHQAKPETPTYSHQAAAKPEVVKSLAPPAHQSKPQSNLPSQTSPSAKRTSISDEVYRKFLMESGVQLPPAHSNKPNTSSSLIHGASGTIKVSTIDSKSDKTRASMLYPTSLSNSRPAQSLYNTPTVTRVIQAPASTHVVQKAPASTHVVQKAPASAHLVQKPPASTHVGQKAPQVKVVHESRTSPMQGQRPMGQSSMSSSNPIPKMDSKTAELIQQMMSNSSSSHSQVKQISPTSYQGKSVSPSSLYKSSPQATLSPQTWSVASLLSNTAPGMISPSLSNPAPGYQTLKLSNFTRDSPASPSIHPPSVVSPGMYPPTSPLLPGMQNPLLQGRQPQPGLYPPYTSSSLLHHPYTGSQYSADKSKSPHGY</sequence>
<evidence type="ECO:0000313" key="5">
    <source>
        <dbReference type="EnsemblMetazoa" id="G27404.1:cds"/>
    </source>
</evidence>
<feature type="region of interest" description="Disordered" evidence="2">
    <location>
        <begin position="172"/>
        <end position="279"/>
    </location>
</feature>
<dbReference type="Proteomes" id="UP000005408">
    <property type="component" value="Unassembled WGS sequence"/>
</dbReference>
<feature type="domain" description="Hpc2-related" evidence="3">
    <location>
        <begin position="105"/>
        <end position="153"/>
    </location>
</feature>
<feature type="region of interest" description="Disordered" evidence="2">
    <location>
        <begin position="796"/>
        <end position="822"/>
    </location>
</feature>
<accession>A0A8W8LBP6</accession>
<dbReference type="Pfam" id="PF08729">
    <property type="entry name" value="HUN"/>
    <property type="match status" value="1"/>
</dbReference>
<evidence type="ECO:0000256" key="2">
    <source>
        <dbReference type="SAM" id="MobiDB-lite"/>
    </source>
</evidence>
<evidence type="ECO:0000259" key="4">
    <source>
        <dbReference type="Pfam" id="PF14075"/>
    </source>
</evidence>
<feature type="compositionally biased region" description="Low complexity" evidence="2">
    <location>
        <begin position="987"/>
        <end position="1004"/>
    </location>
</feature>
<feature type="region of interest" description="Disordered" evidence="2">
    <location>
        <begin position="734"/>
        <end position="754"/>
    </location>
</feature>
<feature type="region of interest" description="Disordered" evidence="2">
    <location>
        <begin position="953"/>
        <end position="1024"/>
    </location>
</feature>
<proteinExistence type="predicted"/>
<dbReference type="OMA" id="AHQSSGM"/>
<dbReference type="InterPro" id="IPR026947">
    <property type="entry name" value="UBN_middle_dom"/>
</dbReference>
<keyword evidence="6" id="KW-1185">Reference proteome</keyword>
<dbReference type="InterPro" id="IPR014840">
    <property type="entry name" value="HRD"/>
</dbReference>
<dbReference type="GO" id="GO:0005634">
    <property type="term" value="C:nucleus"/>
    <property type="evidence" value="ECO:0007669"/>
    <property type="project" value="TreeGrafter"/>
</dbReference>
<evidence type="ECO:0000259" key="3">
    <source>
        <dbReference type="Pfam" id="PF08729"/>
    </source>
</evidence>
<feature type="compositionally biased region" description="Polar residues" evidence="2">
    <location>
        <begin position="246"/>
        <end position="260"/>
    </location>
</feature>
<evidence type="ECO:0000256" key="1">
    <source>
        <dbReference type="ARBA" id="ARBA00022553"/>
    </source>
</evidence>
<feature type="region of interest" description="Disordered" evidence="2">
    <location>
        <begin position="1"/>
        <end position="27"/>
    </location>
</feature>
<feature type="compositionally biased region" description="Polar residues" evidence="2">
    <location>
        <begin position="955"/>
        <end position="974"/>
    </location>
</feature>
<evidence type="ECO:0008006" key="7">
    <source>
        <dbReference type="Google" id="ProtNLM"/>
    </source>
</evidence>
<dbReference type="PANTHER" id="PTHR21669:SF28">
    <property type="entry name" value="YEMANUCLEIN"/>
    <property type="match status" value="1"/>
</dbReference>
<dbReference type="EnsemblMetazoa" id="G27404.1">
    <property type="protein sequence ID" value="G27404.1:cds"/>
    <property type="gene ID" value="G27404"/>
</dbReference>
<name>A0A8W8LBP6_MAGGI</name>
<evidence type="ECO:0000313" key="6">
    <source>
        <dbReference type="Proteomes" id="UP000005408"/>
    </source>
</evidence>
<dbReference type="GO" id="GO:0006325">
    <property type="term" value="P:chromatin organization"/>
    <property type="evidence" value="ECO:0007669"/>
    <property type="project" value="TreeGrafter"/>
</dbReference>
<feature type="compositionally biased region" description="Low complexity" evidence="2">
    <location>
        <begin position="640"/>
        <end position="656"/>
    </location>
</feature>
<feature type="compositionally biased region" description="Low complexity" evidence="2">
    <location>
        <begin position="1011"/>
        <end position="1023"/>
    </location>
</feature>
<feature type="compositionally biased region" description="Polar residues" evidence="2">
    <location>
        <begin position="804"/>
        <end position="821"/>
    </location>
</feature>
<feature type="compositionally biased region" description="Basic and acidic residues" evidence="2">
    <location>
        <begin position="453"/>
        <end position="469"/>
    </location>
</feature>
<feature type="compositionally biased region" description="Low complexity" evidence="2">
    <location>
        <begin position="1069"/>
        <end position="1083"/>
    </location>
</feature>
<keyword evidence="1" id="KW-0597">Phosphoprotein</keyword>
<feature type="compositionally biased region" description="Polar residues" evidence="2">
    <location>
        <begin position="1114"/>
        <end position="1131"/>
    </location>
</feature>
<protein>
    <recommendedName>
        <fullName evidence="7">Ubinuclein-1</fullName>
    </recommendedName>
</protein>
<feature type="compositionally biased region" description="Basic and acidic residues" evidence="2">
    <location>
        <begin position="611"/>
        <end position="622"/>
    </location>
</feature>
<feature type="compositionally biased region" description="Low complexity" evidence="2">
    <location>
        <begin position="587"/>
        <end position="597"/>
    </location>
</feature>
<feature type="compositionally biased region" description="Polar residues" evidence="2">
    <location>
        <begin position="267"/>
        <end position="279"/>
    </location>
</feature>
<dbReference type="PANTHER" id="PTHR21669">
    <property type="entry name" value="CAPZ-INTERACTING PROTEIN AND RELATED PROTEINS"/>
    <property type="match status" value="1"/>
</dbReference>
<organism evidence="5 6">
    <name type="scientific">Magallana gigas</name>
    <name type="common">Pacific oyster</name>
    <name type="synonym">Crassostrea gigas</name>
    <dbReference type="NCBI Taxonomy" id="29159"/>
    <lineage>
        <taxon>Eukaryota</taxon>
        <taxon>Metazoa</taxon>
        <taxon>Spiralia</taxon>
        <taxon>Lophotrochozoa</taxon>
        <taxon>Mollusca</taxon>
        <taxon>Bivalvia</taxon>
        <taxon>Autobranchia</taxon>
        <taxon>Pteriomorphia</taxon>
        <taxon>Ostreida</taxon>
        <taxon>Ostreoidea</taxon>
        <taxon>Ostreidae</taxon>
        <taxon>Magallana</taxon>
    </lineage>
</organism>
<feature type="region of interest" description="Disordered" evidence="2">
    <location>
        <begin position="56"/>
        <end position="76"/>
    </location>
</feature>
<feature type="region of interest" description="Disordered" evidence="2">
    <location>
        <begin position="579"/>
        <end position="656"/>
    </location>
</feature>